<feature type="compositionally biased region" description="Polar residues" evidence="8">
    <location>
        <begin position="492"/>
        <end position="530"/>
    </location>
</feature>
<evidence type="ECO:0000259" key="9">
    <source>
        <dbReference type="Pfam" id="PF01979"/>
    </source>
</evidence>
<dbReference type="Gene3D" id="2.30.40.10">
    <property type="entry name" value="Urease, subunit C, domain 1"/>
    <property type="match status" value="1"/>
</dbReference>
<dbReference type="PANTHER" id="PTHR11647">
    <property type="entry name" value="HYDRANTOINASE/DIHYDROPYRIMIDINASE FAMILY MEMBER"/>
    <property type="match status" value="1"/>
</dbReference>
<keyword evidence="11" id="KW-1185">Reference proteome</keyword>
<evidence type="ECO:0000256" key="8">
    <source>
        <dbReference type="SAM" id="MobiDB-lite"/>
    </source>
</evidence>
<evidence type="ECO:0000256" key="4">
    <source>
        <dbReference type="ARBA" id="ARBA00022801"/>
    </source>
</evidence>
<gene>
    <name evidence="10" type="ORF">OXX778_LOCUS10368</name>
</gene>
<dbReference type="Proteomes" id="UP000663879">
    <property type="component" value="Unassembled WGS sequence"/>
</dbReference>
<evidence type="ECO:0000313" key="10">
    <source>
        <dbReference type="EMBL" id="CAF0880059.1"/>
    </source>
</evidence>
<dbReference type="EMBL" id="CAJNOC010001634">
    <property type="protein sequence ID" value="CAF0880059.1"/>
    <property type="molecule type" value="Genomic_DNA"/>
</dbReference>
<dbReference type="AlphaFoldDB" id="A0A813Y249"/>
<dbReference type="OrthoDB" id="10258955at2759"/>
<feature type="domain" description="Amidohydrolase-related" evidence="9">
    <location>
        <begin position="51"/>
        <end position="440"/>
    </location>
</feature>
<proteinExistence type="inferred from homology"/>
<comment type="caution">
    <text evidence="10">The sequence shown here is derived from an EMBL/GenBank/DDBJ whole genome shotgun (WGS) entry which is preliminary data.</text>
</comment>
<keyword evidence="4" id="KW-0378">Hydrolase</keyword>
<name>A0A813Y249_9BILA</name>
<feature type="modified residue" description="N6-carboxylysine" evidence="7">
    <location>
        <position position="152"/>
    </location>
</feature>
<accession>A0A813Y249</accession>
<evidence type="ECO:0000256" key="5">
    <source>
        <dbReference type="ARBA" id="ARBA00036696"/>
    </source>
</evidence>
<keyword evidence="3" id="KW-0479">Metal-binding</keyword>
<dbReference type="EC" id="3.5.2.2" evidence="6"/>
<dbReference type="InterPro" id="IPR032466">
    <property type="entry name" value="Metal_Hydrolase"/>
</dbReference>
<evidence type="ECO:0000256" key="3">
    <source>
        <dbReference type="ARBA" id="ARBA00022723"/>
    </source>
</evidence>
<dbReference type="InterPro" id="IPR011059">
    <property type="entry name" value="Metal-dep_hydrolase_composite"/>
</dbReference>
<dbReference type="GO" id="GO:0004157">
    <property type="term" value="F:dihydropyrimidinase activity"/>
    <property type="evidence" value="ECO:0007669"/>
    <property type="project" value="UniProtKB-EC"/>
</dbReference>
<protein>
    <recommendedName>
        <fullName evidence="6">dihydropyrimidinase</fullName>
        <ecNumber evidence="6">3.5.2.2</ecNumber>
    </recommendedName>
</protein>
<feature type="region of interest" description="Disordered" evidence="8">
    <location>
        <begin position="484"/>
        <end position="559"/>
    </location>
</feature>
<reference evidence="10" key="1">
    <citation type="submission" date="2021-02" db="EMBL/GenBank/DDBJ databases">
        <authorList>
            <person name="Nowell W R."/>
        </authorList>
    </citation>
    <scope>NUCLEOTIDE SEQUENCE</scope>
    <source>
        <strain evidence="10">Ploen Becks lab</strain>
    </source>
</reference>
<dbReference type="SUPFAM" id="SSF51556">
    <property type="entry name" value="Metallo-dependent hydrolases"/>
    <property type="match status" value="1"/>
</dbReference>
<dbReference type="PANTHER" id="PTHR11647:SF1">
    <property type="entry name" value="COLLAPSIN RESPONSE MEDIATOR PROTEIN"/>
    <property type="match status" value="1"/>
</dbReference>
<comment type="cofactor">
    <cofactor evidence="1">
        <name>Zn(2+)</name>
        <dbReference type="ChEBI" id="CHEBI:29105"/>
    </cofactor>
</comment>
<evidence type="ECO:0000256" key="2">
    <source>
        <dbReference type="ARBA" id="ARBA00008829"/>
    </source>
</evidence>
<dbReference type="SUPFAM" id="SSF51338">
    <property type="entry name" value="Composite domain of metallo-dependent hydrolases"/>
    <property type="match status" value="2"/>
</dbReference>
<dbReference type="GO" id="GO:0006208">
    <property type="term" value="P:pyrimidine nucleobase catabolic process"/>
    <property type="evidence" value="ECO:0007669"/>
    <property type="project" value="TreeGrafter"/>
</dbReference>
<evidence type="ECO:0000256" key="6">
    <source>
        <dbReference type="ARBA" id="ARBA00039113"/>
    </source>
</evidence>
<dbReference type="Gene3D" id="3.20.20.140">
    <property type="entry name" value="Metal-dependent hydrolases"/>
    <property type="match status" value="1"/>
</dbReference>
<dbReference type="InterPro" id="IPR011778">
    <property type="entry name" value="Hydantoinase/dihydroPyrase"/>
</dbReference>
<dbReference type="CDD" id="cd01314">
    <property type="entry name" value="D-HYD"/>
    <property type="match status" value="1"/>
</dbReference>
<dbReference type="Pfam" id="PF01979">
    <property type="entry name" value="Amidohydro_1"/>
    <property type="match status" value="1"/>
</dbReference>
<dbReference type="InterPro" id="IPR006680">
    <property type="entry name" value="Amidohydro-rel"/>
</dbReference>
<evidence type="ECO:0000256" key="7">
    <source>
        <dbReference type="PIRSR" id="PIRSR611778-50"/>
    </source>
</evidence>
<comment type="similarity">
    <text evidence="2">Belongs to the metallo-dependent hydrolases superfamily. Hydantoinase/dihydropyrimidinase family.</text>
</comment>
<evidence type="ECO:0000256" key="1">
    <source>
        <dbReference type="ARBA" id="ARBA00001947"/>
    </source>
</evidence>
<dbReference type="NCBIfam" id="TIGR02033">
    <property type="entry name" value="D-hydantoinase"/>
    <property type="match status" value="1"/>
</dbReference>
<comment type="PTM">
    <text evidence="7">Carbamylation allows a single lysine to coordinate two divalent metal cations.</text>
</comment>
<evidence type="ECO:0000313" key="11">
    <source>
        <dbReference type="Proteomes" id="UP000663879"/>
    </source>
</evidence>
<sequence>MVNLVIKGGTVVNHDRSFLADVIIEDGLIKDIGENLAVPNGAKVIDAKDKLVMPGGIDTHTHLDLLFMGTRTADDFYSGTRAALAGGTTMIMNFILENKQIPLLEQYEMNKTRAEKNACCDFAFHACVYNYNEQVEKDMEILSREKGINSFKMFMAYKDVFMINDADLIKVFKKCKELGAIPMVHAENGDLIEEGQKKVKTLGITGPEGHLLSRPESVEAEATHRAITIAHELNSPVYIVHVMSKSAAQAVSDGKRKGTVVIGEPIAAGLATDGTHYFNKCWRHSAGHVMSPPLRDDASTPGYLMDLLANGDLELTGTDHCTFNTNQKALGKDDFSKIPNGVNGIEDRMTVIWDRGVHTGKMDPCRFVAVTSTNAAKVFNIYPKKGYIGVGSDADIVVWDPEATRTISAKSHHQAVDFNIFEGMTFHGVPMVVISNGKVVVENDNITVERGSGRFIRTPCYPDYVYSRVKIRDNIKLSKVDREPYTGPVVDLNNQPNEIENHQIPNSNGNFHNRPLTKSGNRNLQDSSFSLGGEQWDDQNSRPSTRVKNPPGGKSSGIY</sequence>
<comment type="catalytic activity">
    <reaction evidence="5">
        <text>5,6-dihydrouracil + H2O = 3-(carbamoylamino)propanoate + H(+)</text>
        <dbReference type="Rhea" id="RHEA:16121"/>
        <dbReference type="ChEBI" id="CHEBI:11892"/>
        <dbReference type="ChEBI" id="CHEBI:15377"/>
        <dbReference type="ChEBI" id="CHEBI:15378"/>
        <dbReference type="ChEBI" id="CHEBI:15901"/>
        <dbReference type="EC" id="3.5.2.2"/>
    </reaction>
</comment>
<dbReference type="FunFam" id="3.20.20.140:FF:000076">
    <property type="entry name" value="Dihydropyrimidinase like 2"/>
    <property type="match status" value="1"/>
</dbReference>
<organism evidence="10 11">
    <name type="scientific">Brachionus calyciflorus</name>
    <dbReference type="NCBI Taxonomy" id="104777"/>
    <lineage>
        <taxon>Eukaryota</taxon>
        <taxon>Metazoa</taxon>
        <taxon>Spiralia</taxon>
        <taxon>Gnathifera</taxon>
        <taxon>Rotifera</taxon>
        <taxon>Eurotatoria</taxon>
        <taxon>Monogononta</taxon>
        <taxon>Pseudotrocha</taxon>
        <taxon>Ploima</taxon>
        <taxon>Brachionidae</taxon>
        <taxon>Brachionus</taxon>
    </lineage>
</organism>
<dbReference type="GO" id="GO:0005829">
    <property type="term" value="C:cytosol"/>
    <property type="evidence" value="ECO:0007669"/>
    <property type="project" value="TreeGrafter"/>
</dbReference>
<dbReference type="GO" id="GO:0046872">
    <property type="term" value="F:metal ion binding"/>
    <property type="evidence" value="ECO:0007669"/>
    <property type="project" value="UniProtKB-KW"/>
</dbReference>
<dbReference type="InterPro" id="IPR050378">
    <property type="entry name" value="Metallo-dep_Hydrolases_sf"/>
</dbReference>